<sequence length="195" mass="22053">MVAPYEPGLAAARVRVAAARIGSAWIAFVVVRMMRLAFLALALVVMMRLWFAFLAFASIVVMRLWFAFLAFAAVMVMRLWFAFPAFAAVMVMRLWFAFPAFAAVMVVTLALMAARLAATARHIHRFLFSAARFPFYFHDPAPFDIVQPLHEQVLTNDVILFGQIEFQLLSAGILNLEFSQIKLPNGVYYFLITAY</sequence>
<accession>A0ABM9FUT6</accession>
<keyword evidence="3" id="KW-1185">Reference proteome</keyword>
<feature type="transmembrane region" description="Helical" evidence="1">
    <location>
        <begin position="37"/>
        <end position="57"/>
    </location>
</feature>
<dbReference type="EMBL" id="CALYLO010000001">
    <property type="protein sequence ID" value="CAH8242891.1"/>
    <property type="molecule type" value="Genomic_DNA"/>
</dbReference>
<feature type="transmembrane region" description="Helical" evidence="1">
    <location>
        <begin position="95"/>
        <end position="118"/>
    </location>
</feature>
<feature type="transmembrane region" description="Helical" evidence="1">
    <location>
        <begin position="64"/>
        <end position="83"/>
    </location>
</feature>
<gene>
    <name evidence="2" type="ORF">WJ0W_000100</name>
</gene>
<evidence type="ECO:0000313" key="2">
    <source>
        <dbReference type="EMBL" id="CAH8242891.1"/>
    </source>
</evidence>
<keyword evidence="1" id="KW-0812">Transmembrane</keyword>
<name>A0ABM9FUT6_9BACL</name>
<proteinExistence type="predicted"/>
<keyword evidence="1" id="KW-0472">Membrane</keyword>
<dbReference type="RefSeq" id="WP_213431033.1">
    <property type="nucleotide sequence ID" value="NZ_AP031286.1"/>
</dbReference>
<reference evidence="2" key="1">
    <citation type="submission" date="2022-06" db="EMBL/GenBank/DDBJ databases">
        <authorList>
            <person name="Dietemann V."/>
            <person name="Ory F."/>
            <person name="Dainat B."/>
            <person name="Oberhansli S."/>
        </authorList>
    </citation>
    <scope>NUCLEOTIDE SEQUENCE</scope>
    <source>
        <strain evidence="2">Ena-SAMPLE-TAB-26-04-2022-14:26:32:270-5432</strain>
    </source>
</reference>
<protein>
    <submittedName>
        <fullName evidence="2">Uncharacterized protein</fullName>
    </submittedName>
</protein>
<keyword evidence="1" id="KW-1133">Transmembrane helix</keyword>
<organism evidence="2 3">
    <name type="scientific">Paenibacillus melissococcoides</name>
    <dbReference type="NCBI Taxonomy" id="2912268"/>
    <lineage>
        <taxon>Bacteria</taxon>
        <taxon>Bacillati</taxon>
        <taxon>Bacillota</taxon>
        <taxon>Bacilli</taxon>
        <taxon>Bacillales</taxon>
        <taxon>Paenibacillaceae</taxon>
        <taxon>Paenibacillus</taxon>
    </lineage>
</organism>
<evidence type="ECO:0000313" key="3">
    <source>
        <dbReference type="Proteomes" id="UP001154322"/>
    </source>
</evidence>
<dbReference type="Proteomes" id="UP001154322">
    <property type="component" value="Unassembled WGS sequence"/>
</dbReference>
<evidence type="ECO:0000256" key="1">
    <source>
        <dbReference type="SAM" id="Phobius"/>
    </source>
</evidence>
<comment type="caution">
    <text evidence="2">The sequence shown here is derived from an EMBL/GenBank/DDBJ whole genome shotgun (WGS) entry which is preliminary data.</text>
</comment>